<dbReference type="Pfam" id="PF02037">
    <property type="entry name" value="SAP"/>
    <property type="match status" value="1"/>
</dbReference>
<evidence type="ECO:0000256" key="9">
    <source>
        <dbReference type="SAM" id="MobiDB-lite"/>
    </source>
</evidence>
<sequence length="1263" mass="137653">MACVIQNSSVSDSNSSSAWTPLYGGGGKLDKDAIQLIHKFYCKDCQMEEQAAERAKAQSSSKAAANSPYHREPTSPVLDQHSLTQSLDKNKESLKRKLMLRRSVTELADRGIYPPLKTPPAYAEQRKQLERAKAGDLLRRKIQQRPDRQSLVQQHILEDTTIAPSLQERQRLLKKSKLSDELNEKIAHRPGPLDLIKGNILQTDKMIVDAVKGNGPETNDVCYDGSINGSIGFDDVEGSDEDDQSRHFNFDNDTSGAPSPQDDSSMSEIGSPLSVTLPPILGMPSFLQQTSPVGMPQVCKSPQLGSPPIIPQTSNVLTKSNSGSSNNNNNNNKSRPKKSKPKTMPKAKIIKFHEYKGPPNIVKTQNASDKDSETPYHVMLQQQQLFLQWQLEFQQKNNYLIAPNEPEDTLIPIAPQPAPGTSMVVASSTSPIPVTAQAVQAPTVVQTSTPTAITTSVPQQIIQTVQQRCVTPQIPVPTMMPSKSPSPQPVQHPPPPPPTPPVVIKTPKIYGNLEDLKVADLKVELKKRNLPVSGSKPQLIQRLSPYHETGAKSPAHTVITTVPSPASSIGSMEPIGSPPVAKIAPIAKIISVPPPRVKEEPMSRNNTPPTSPLLMDSNPLSPDMMEITLPTSISLPTQAKLQISPNPTPIPTAPQTTAITMTNESIVPTSVVKSEAIPMDIDQAPTLESNSLNTALINQQLQLQMQQFKQLIQQTQQQPQLSQEDLVRQQQSQIEELQRQLQESQMKLKLQALQQQQLQLQQQNQILQQSNIMQQQPNTSQSTLINNQANMITSQPPLVNAIQINLRPEAKMSQIQNQQPKQIQIPASLLQQTSVQNNNQGVPAVIVTSNNDEVVKQNKSNLAEYLKLQTLQNLNKQDISIAAPVNNQPYIFTTANTNSKSVPNQLPINGIHRTTSLPATVMEGQKVIERTQSNPYFSVHLKEPPKYDEAIRSKQQAQHVKDESLPIVQPSSPQLSLANLSKSQAMDDVLEILIRHGDLPPNAAEEALPTPKTTQAQPIPSVSPVAISSSTSAPLSLESILSSSGINLSTHTTLPMSSSSINLPSSSSTITTSSSNPLFSVNPATDNKPLRMDSPPPPTVSMPLTDTGNELLDLSEMLDAGMDWTNESAFSGLDFFAANVVEQLNTPNVNKSFLYVPPTSEQKASGSVHGSEPDLASLGLADPDAANNMQIDVSEWLDVIMPSTGLTPLTTNAPVSFSSDPILTPKTQQEVLELFNFDESDFNTSIDPSCGLNWEKLTEPGTS</sequence>
<feature type="compositionally biased region" description="Low complexity" evidence="9">
    <location>
        <begin position="319"/>
        <end position="333"/>
    </location>
</feature>
<dbReference type="SUPFAM" id="SSF68906">
    <property type="entry name" value="SAP domain"/>
    <property type="match status" value="1"/>
</dbReference>
<evidence type="ECO:0000256" key="4">
    <source>
        <dbReference type="ARBA" id="ARBA00023054"/>
    </source>
</evidence>
<evidence type="ECO:0000256" key="1">
    <source>
        <dbReference type="ARBA" id="ARBA00004123"/>
    </source>
</evidence>
<feature type="compositionally biased region" description="Low complexity" evidence="9">
    <location>
        <begin position="1057"/>
        <end position="1078"/>
    </location>
</feature>
<protein>
    <recommendedName>
        <fullName evidence="10">SAP domain-containing protein</fullName>
    </recommendedName>
</protein>
<feature type="repeat" description="RPEL" evidence="7">
    <location>
        <begin position="180"/>
        <end position="205"/>
    </location>
</feature>
<feature type="compositionally biased region" description="Acidic residues" evidence="9">
    <location>
        <begin position="234"/>
        <end position="243"/>
    </location>
</feature>
<dbReference type="PANTHER" id="PTHR22793:SF12">
    <property type="entry name" value="MYOCARDIN-RELATED TRANSCRIPTION FACTOR, ISOFORM H"/>
    <property type="match status" value="1"/>
</dbReference>
<dbReference type="GO" id="GO:0045944">
    <property type="term" value="P:positive regulation of transcription by RNA polymerase II"/>
    <property type="evidence" value="ECO:0007669"/>
    <property type="project" value="TreeGrafter"/>
</dbReference>
<name>A0AAN8J7M2_PATCE</name>
<feature type="region of interest" description="Disordered" evidence="9">
    <location>
        <begin position="232"/>
        <end position="275"/>
    </location>
</feature>
<feature type="repeat" description="RPEL" evidence="7">
    <location>
        <begin position="136"/>
        <end position="161"/>
    </location>
</feature>
<feature type="region of interest" description="Disordered" evidence="9">
    <location>
        <begin position="475"/>
        <end position="500"/>
    </location>
</feature>
<dbReference type="SMART" id="SM00513">
    <property type="entry name" value="SAP"/>
    <property type="match status" value="1"/>
</dbReference>
<evidence type="ECO:0000313" key="11">
    <source>
        <dbReference type="EMBL" id="KAK6171340.1"/>
    </source>
</evidence>
<feature type="domain" description="SAP" evidence="10">
    <location>
        <begin position="513"/>
        <end position="547"/>
    </location>
</feature>
<dbReference type="Gene3D" id="1.10.720.30">
    <property type="entry name" value="SAP domain"/>
    <property type="match status" value="1"/>
</dbReference>
<feature type="compositionally biased region" description="Basic residues" evidence="9">
    <location>
        <begin position="334"/>
        <end position="345"/>
    </location>
</feature>
<keyword evidence="2" id="KW-0677">Repeat</keyword>
<proteinExistence type="predicted"/>
<feature type="region of interest" description="Disordered" evidence="9">
    <location>
        <begin position="292"/>
        <end position="345"/>
    </location>
</feature>
<keyword evidence="5" id="KW-0804">Transcription</keyword>
<dbReference type="InterPro" id="IPR004018">
    <property type="entry name" value="RPEL_repeat"/>
</dbReference>
<keyword evidence="3" id="KW-0805">Transcription regulation</keyword>
<dbReference type="InterPro" id="IPR043451">
    <property type="entry name" value="Myocardin-like"/>
</dbReference>
<comment type="subcellular location">
    <subcellularLocation>
        <location evidence="1">Nucleus</location>
    </subcellularLocation>
</comment>
<evidence type="ECO:0000256" key="5">
    <source>
        <dbReference type="ARBA" id="ARBA00023163"/>
    </source>
</evidence>
<dbReference type="InterPro" id="IPR036361">
    <property type="entry name" value="SAP_dom_sf"/>
</dbReference>
<evidence type="ECO:0000256" key="7">
    <source>
        <dbReference type="PROSITE-ProRule" id="PRU00401"/>
    </source>
</evidence>
<feature type="compositionally biased region" description="Polar residues" evidence="9">
    <location>
        <begin position="251"/>
        <end position="268"/>
    </location>
</feature>
<keyword evidence="6" id="KW-0539">Nucleus</keyword>
<accession>A0AAN8J7M2</accession>
<reference evidence="11 12" key="1">
    <citation type="submission" date="2024-01" db="EMBL/GenBank/DDBJ databases">
        <title>The genome of the rayed Mediterranean limpet Patella caerulea (Linnaeus, 1758).</title>
        <authorList>
            <person name="Anh-Thu Weber A."/>
            <person name="Halstead-Nussloch G."/>
        </authorList>
    </citation>
    <scope>NUCLEOTIDE SEQUENCE [LARGE SCALE GENOMIC DNA]</scope>
    <source>
        <strain evidence="11">AATW-2023a</strain>
        <tissue evidence="11">Whole specimen</tissue>
    </source>
</reference>
<evidence type="ECO:0000256" key="3">
    <source>
        <dbReference type="ARBA" id="ARBA00023015"/>
    </source>
</evidence>
<comment type="caution">
    <text evidence="11">The sequence shown here is derived from an EMBL/GenBank/DDBJ whole genome shotgun (WGS) entry which is preliminary data.</text>
</comment>
<dbReference type="GO" id="GO:0003713">
    <property type="term" value="F:transcription coactivator activity"/>
    <property type="evidence" value="ECO:0007669"/>
    <property type="project" value="TreeGrafter"/>
</dbReference>
<dbReference type="SMART" id="SM00707">
    <property type="entry name" value="RPEL"/>
    <property type="match status" value="3"/>
</dbReference>
<keyword evidence="12" id="KW-1185">Reference proteome</keyword>
<feature type="region of interest" description="Disordered" evidence="9">
    <location>
        <begin position="1001"/>
        <end position="1025"/>
    </location>
</feature>
<evidence type="ECO:0000313" key="12">
    <source>
        <dbReference type="Proteomes" id="UP001347796"/>
    </source>
</evidence>
<gene>
    <name evidence="11" type="ORF">SNE40_019551</name>
</gene>
<dbReference type="AlphaFoldDB" id="A0AAN8J7M2"/>
<dbReference type="Gene3D" id="6.10.140.2040">
    <property type="match status" value="1"/>
</dbReference>
<organism evidence="11 12">
    <name type="scientific">Patella caerulea</name>
    <name type="common">Rayed Mediterranean limpet</name>
    <dbReference type="NCBI Taxonomy" id="87958"/>
    <lineage>
        <taxon>Eukaryota</taxon>
        <taxon>Metazoa</taxon>
        <taxon>Spiralia</taxon>
        <taxon>Lophotrochozoa</taxon>
        <taxon>Mollusca</taxon>
        <taxon>Gastropoda</taxon>
        <taxon>Patellogastropoda</taxon>
        <taxon>Patelloidea</taxon>
        <taxon>Patellidae</taxon>
        <taxon>Patella</taxon>
    </lineage>
</organism>
<dbReference type="Pfam" id="PF02755">
    <property type="entry name" value="RPEL"/>
    <property type="match status" value="2"/>
</dbReference>
<evidence type="ECO:0000256" key="8">
    <source>
        <dbReference type="SAM" id="Coils"/>
    </source>
</evidence>
<feature type="coiled-coil region" evidence="8">
    <location>
        <begin position="698"/>
        <end position="770"/>
    </location>
</feature>
<dbReference type="Gene3D" id="6.10.150.10">
    <property type="match status" value="1"/>
</dbReference>
<evidence type="ECO:0000256" key="6">
    <source>
        <dbReference type="ARBA" id="ARBA00023242"/>
    </source>
</evidence>
<keyword evidence="4 8" id="KW-0175">Coiled coil</keyword>
<evidence type="ECO:0000259" key="10">
    <source>
        <dbReference type="PROSITE" id="PS50800"/>
    </source>
</evidence>
<dbReference type="InterPro" id="IPR003034">
    <property type="entry name" value="SAP_dom"/>
</dbReference>
<dbReference type="Proteomes" id="UP001347796">
    <property type="component" value="Unassembled WGS sequence"/>
</dbReference>
<feature type="repeat" description="RPEL" evidence="7">
    <location>
        <begin position="92"/>
        <end position="117"/>
    </location>
</feature>
<feature type="region of interest" description="Disordered" evidence="9">
    <location>
        <begin position="53"/>
        <end position="90"/>
    </location>
</feature>
<dbReference type="PANTHER" id="PTHR22793">
    <property type="entry name" value="MYOCARDIN-RELATED TRANSCRIPTION FACTOR-RELATED"/>
    <property type="match status" value="1"/>
</dbReference>
<dbReference type="GO" id="GO:0005634">
    <property type="term" value="C:nucleus"/>
    <property type="evidence" value="ECO:0007669"/>
    <property type="project" value="UniProtKB-SubCell"/>
</dbReference>
<dbReference type="PROSITE" id="PS50800">
    <property type="entry name" value="SAP"/>
    <property type="match status" value="1"/>
</dbReference>
<evidence type="ECO:0000256" key="2">
    <source>
        <dbReference type="ARBA" id="ARBA00022737"/>
    </source>
</evidence>
<feature type="compositionally biased region" description="Pro residues" evidence="9">
    <location>
        <begin position="484"/>
        <end position="500"/>
    </location>
</feature>
<dbReference type="EMBL" id="JAZGQO010000014">
    <property type="protein sequence ID" value="KAK6171340.1"/>
    <property type="molecule type" value="Genomic_DNA"/>
</dbReference>
<dbReference type="PROSITE" id="PS51073">
    <property type="entry name" value="RPEL"/>
    <property type="match status" value="3"/>
</dbReference>
<feature type="region of interest" description="Disordered" evidence="9">
    <location>
        <begin position="1055"/>
        <end position="1102"/>
    </location>
</feature>